<evidence type="ECO:0000313" key="1">
    <source>
        <dbReference type="EMBL" id="AAA66332.1"/>
    </source>
</evidence>
<proteinExistence type="predicted"/>
<dbReference type="PIR" id="JC2572">
    <property type="entry name" value="JC2572"/>
</dbReference>
<protein>
    <submittedName>
        <fullName evidence="1">ORFA; NCBI gi: 806612</fullName>
    </submittedName>
</protein>
<dbReference type="InterPro" id="IPR010064">
    <property type="entry name" value="HK97-gp10_tail"/>
</dbReference>
<reference evidence="1" key="1">
    <citation type="journal article" date="1994" name="Gene">
        <title>Cloning, sequence and in vitro transcription/translation analysis of a 3.2-kb EcoRI-HindIII fragment of Leuconostoc oenos bacteriophage L10.</title>
        <authorList>
            <person name="Sutherland M."/>
            <person name="van Vuuren H.J."/>
            <person name="Howe M.M."/>
        </authorList>
    </citation>
    <scope>NUCLEOTIDE SEQUENCE</scope>
</reference>
<dbReference type="EMBL" id="L13035">
    <property type="protein sequence ID" value="AAA66332.1"/>
    <property type="molecule type" value="Genomic_DNA"/>
</dbReference>
<accession>Q38219</accession>
<dbReference type="Pfam" id="PF04883">
    <property type="entry name" value="HK97-gp10_like"/>
    <property type="match status" value="1"/>
</dbReference>
<sequence>MASISDLGEWADHLEEAYNQPVEDQAKITEAGAKVLKKNMEDYVRSHHYTHRKTGEDPHLADSVIETPTNVDGKVDGTSTVGFDPKKAYIARFISDGTRHVVYDASVTRTRHDKAGNLYARGGRKAINGDDFLDKVRNASKPAIFQAENEEFQKILHQKGLDDV</sequence>
<organism evidence="1">
    <name type="scientific">Leuconostoc phage L10</name>
    <dbReference type="NCBI Taxonomy" id="33768"/>
    <lineage>
        <taxon>Viruses</taxon>
    </lineage>
</organism>
<name>Q38219_9VIRU</name>